<dbReference type="InterPro" id="IPR001387">
    <property type="entry name" value="Cro/C1-type_HTH"/>
</dbReference>
<dbReference type="RefSeq" id="WP_313766959.1">
    <property type="nucleotide sequence ID" value="NZ_BAAAVH010000104.1"/>
</dbReference>
<dbReference type="Gene3D" id="1.10.260.40">
    <property type="entry name" value="lambda repressor-like DNA-binding domains"/>
    <property type="match status" value="1"/>
</dbReference>
<dbReference type="CDD" id="cd00093">
    <property type="entry name" value="HTH_XRE"/>
    <property type="match status" value="1"/>
</dbReference>
<evidence type="ECO:0000259" key="1">
    <source>
        <dbReference type="PROSITE" id="PS50943"/>
    </source>
</evidence>
<protein>
    <submittedName>
        <fullName evidence="2">Helix-turn-helix domain-containing protein</fullName>
    </submittedName>
</protein>
<dbReference type="SUPFAM" id="SSF47413">
    <property type="entry name" value="lambda repressor-like DNA-binding domains"/>
    <property type="match status" value="1"/>
</dbReference>
<proteinExistence type="predicted"/>
<gene>
    <name evidence="2" type="ORF">ACFP0N_32775</name>
</gene>
<dbReference type="EMBL" id="JBHSOD010000063">
    <property type="protein sequence ID" value="MFC5889753.1"/>
    <property type="molecule type" value="Genomic_DNA"/>
</dbReference>
<comment type="caution">
    <text evidence="2">The sequence shown here is derived from an EMBL/GenBank/DDBJ whole genome shotgun (WGS) entry which is preliminary data.</text>
</comment>
<dbReference type="Pfam" id="PF13560">
    <property type="entry name" value="HTH_31"/>
    <property type="match status" value="1"/>
</dbReference>
<sequence length="394" mass="42898">MPVPASTVLGLRLETARAAARLSRRQLAERSGVSASMIHKVGTAERKPSGQVLEALARVLHTTPEYLLGGPVRTDSGVHHAIPGLQRVIAAYDLPEDGQVRTLPKLAAAVDLAVEDRLQSRYTRLAEQTPALLAELFRAVDQARGREHEQAAYLLALALRSADSVAYKYGYRDLSARLVELMRWAASLASDPALTAAAAYVRMETFFAADQLGPGLRSLRAAIDQLPAPSSEPLAAAGAALHMRAAVTAGRLRLPNEARAHLREAELLAHRVRERVYDGTAVGPDSLEIHRLSVAVELGDPADLRAAVDAADRWSPPHEMPAERRSHYYIDLGRAQVQLGRPHHAAEALLVARQIAPQHVREHGQVRTELATMVRLTRGRDDQVLALARWAKAV</sequence>
<dbReference type="SMART" id="SM00530">
    <property type="entry name" value="HTH_XRE"/>
    <property type="match status" value="1"/>
</dbReference>
<accession>A0ABW1F7R0</accession>
<dbReference type="InterPro" id="IPR010982">
    <property type="entry name" value="Lambda_DNA-bd_dom_sf"/>
</dbReference>
<evidence type="ECO:0000313" key="3">
    <source>
        <dbReference type="Proteomes" id="UP001596067"/>
    </source>
</evidence>
<name>A0ABW1F7R0_9ACTN</name>
<organism evidence="2 3">
    <name type="scientific">Kitasatospora aburaviensis</name>
    <dbReference type="NCBI Taxonomy" id="67265"/>
    <lineage>
        <taxon>Bacteria</taxon>
        <taxon>Bacillati</taxon>
        <taxon>Actinomycetota</taxon>
        <taxon>Actinomycetes</taxon>
        <taxon>Kitasatosporales</taxon>
        <taxon>Streptomycetaceae</taxon>
        <taxon>Kitasatospora</taxon>
    </lineage>
</organism>
<dbReference type="Proteomes" id="UP001596067">
    <property type="component" value="Unassembled WGS sequence"/>
</dbReference>
<dbReference type="PROSITE" id="PS50943">
    <property type="entry name" value="HTH_CROC1"/>
    <property type="match status" value="1"/>
</dbReference>
<keyword evidence="3" id="KW-1185">Reference proteome</keyword>
<feature type="domain" description="HTH cro/C1-type" evidence="1">
    <location>
        <begin position="13"/>
        <end position="67"/>
    </location>
</feature>
<evidence type="ECO:0000313" key="2">
    <source>
        <dbReference type="EMBL" id="MFC5889753.1"/>
    </source>
</evidence>
<reference evidence="3" key="1">
    <citation type="journal article" date="2019" name="Int. J. Syst. Evol. Microbiol.">
        <title>The Global Catalogue of Microorganisms (GCM) 10K type strain sequencing project: providing services to taxonomists for standard genome sequencing and annotation.</title>
        <authorList>
            <consortium name="The Broad Institute Genomics Platform"/>
            <consortium name="The Broad Institute Genome Sequencing Center for Infectious Disease"/>
            <person name="Wu L."/>
            <person name="Ma J."/>
        </authorList>
    </citation>
    <scope>NUCLEOTIDE SEQUENCE [LARGE SCALE GENOMIC DNA]</scope>
    <source>
        <strain evidence="3">CGMCC 4.1469</strain>
    </source>
</reference>